<keyword evidence="1" id="KW-0732">Signal</keyword>
<dbReference type="Proteomes" id="UP000234681">
    <property type="component" value="Chromosome 4"/>
</dbReference>
<evidence type="ECO:0000256" key="1">
    <source>
        <dbReference type="SAM" id="SignalP"/>
    </source>
</evidence>
<accession>A6K0X7</accession>
<feature type="signal peptide" evidence="1">
    <location>
        <begin position="1"/>
        <end position="33"/>
    </location>
</feature>
<sequence>MCSHYCHHKRRGTGAQLLHLCACLCCEAVSCSACSPCIWFVPKNNLECLILLPPAPQCWGDRFMS</sequence>
<reference evidence="2 3" key="1">
    <citation type="submission" date="2005-09" db="EMBL/GenBank/DDBJ databases">
        <authorList>
            <person name="Mural R.J."/>
            <person name="Li P.W."/>
            <person name="Adams M.D."/>
            <person name="Amanatides P.G."/>
            <person name="Baden-Tillson H."/>
            <person name="Barnstead M."/>
            <person name="Chin S.H."/>
            <person name="Dew I."/>
            <person name="Evans C.A."/>
            <person name="Ferriera S."/>
            <person name="Flanigan M."/>
            <person name="Fosler C."/>
            <person name="Glodek A."/>
            <person name="Gu Z."/>
            <person name="Holt R.A."/>
            <person name="Jennings D."/>
            <person name="Kraft C.L."/>
            <person name="Lu F."/>
            <person name="Nguyen T."/>
            <person name="Nusskern D.R."/>
            <person name="Pfannkoch C.M."/>
            <person name="Sitter C."/>
            <person name="Sutton G.G."/>
            <person name="Venter J.C."/>
            <person name="Wang Z."/>
            <person name="Woodage T."/>
            <person name="Zheng X.H."/>
            <person name="Zhong F."/>
        </authorList>
    </citation>
    <scope>NUCLEOTIDE SEQUENCE [LARGE SCALE GENOMIC DNA]</scope>
    <source>
        <strain>BN</strain>
        <strain evidence="3">Sprague-Dawley</strain>
    </source>
</reference>
<organism evidence="2 3">
    <name type="scientific">Rattus norvegicus</name>
    <name type="common">Rat</name>
    <dbReference type="NCBI Taxonomy" id="10116"/>
    <lineage>
        <taxon>Eukaryota</taxon>
        <taxon>Metazoa</taxon>
        <taxon>Chordata</taxon>
        <taxon>Craniata</taxon>
        <taxon>Vertebrata</taxon>
        <taxon>Euteleostomi</taxon>
        <taxon>Mammalia</taxon>
        <taxon>Eutheria</taxon>
        <taxon>Euarchontoglires</taxon>
        <taxon>Glires</taxon>
        <taxon>Rodentia</taxon>
        <taxon>Myomorpha</taxon>
        <taxon>Muroidea</taxon>
        <taxon>Muridae</taxon>
        <taxon>Murinae</taxon>
        <taxon>Rattus</taxon>
    </lineage>
</organism>
<feature type="chain" id="PRO_5039924213" evidence="1">
    <location>
        <begin position="34"/>
        <end position="65"/>
    </location>
</feature>
<proteinExistence type="predicted"/>
<evidence type="ECO:0000313" key="3">
    <source>
        <dbReference type="Proteomes" id="UP000234681"/>
    </source>
</evidence>
<protein>
    <submittedName>
        <fullName evidence="2">RCG52461</fullName>
    </submittedName>
</protein>
<name>A6K0X7_RAT</name>
<evidence type="ECO:0000313" key="2">
    <source>
        <dbReference type="EMBL" id="EDL88091.1"/>
    </source>
</evidence>
<dbReference type="AlphaFoldDB" id="A6K0X7"/>
<gene>
    <name evidence="2" type="ORF">rCG_52461</name>
</gene>
<dbReference type="EMBL" id="CH474011">
    <property type="protein sequence ID" value="EDL88091.1"/>
    <property type="molecule type" value="Genomic_DNA"/>
</dbReference>